<comment type="cofactor">
    <cofactor evidence="1">
        <name>Zn(2+)</name>
        <dbReference type="ChEBI" id="CHEBI:29105"/>
    </cofactor>
</comment>
<evidence type="ECO:0000256" key="1">
    <source>
        <dbReference type="ARBA" id="ARBA00001947"/>
    </source>
</evidence>
<reference evidence="5 6" key="1">
    <citation type="journal article" date="2018" name="G3 (Bethesda)">
        <title>A High-Quality Reference Genome for the Invasive Mosquitofish Gambusia affinis Using a Chicago Library.</title>
        <authorList>
            <person name="Hoffberg S.L."/>
            <person name="Troendle N.J."/>
            <person name="Glenn T.C."/>
            <person name="Mahmud O."/>
            <person name="Louha S."/>
            <person name="Chalopin D."/>
            <person name="Bennetzen J.L."/>
            <person name="Mauricio R."/>
        </authorList>
    </citation>
    <scope>NUCLEOTIDE SEQUENCE [LARGE SCALE GENOMIC DNA]</scope>
    <source>
        <strain evidence="5">NE01/NJP1002.9</strain>
        <tissue evidence="5">Muscle</tissue>
    </source>
</reference>
<gene>
    <name evidence="5" type="ORF">CCH79_00016812</name>
</gene>
<keyword evidence="4" id="KW-0482">Metalloprotease</keyword>
<dbReference type="PANTHER" id="PTHR31817">
    <property type="match status" value="1"/>
</dbReference>
<accession>A0A315VKV6</accession>
<keyword evidence="6" id="KW-1185">Reference proteome</keyword>
<evidence type="ECO:0000256" key="4">
    <source>
        <dbReference type="ARBA" id="ARBA00023049"/>
    </source>
</evidence>
<dbReference type="GO" id="GO:0006508">
    <property type="term" value="P:proteolysis"/>
    <property type="evidence" value="ECO:0007669"/>
    <property type="project" value="UniProtKB-KW"/>
</dbReference>
<keyword evidence="2" id="KW-0645">Protease</keyword>
<evidence type="ECO:0000313" key="5">
    <source>
        <dbReference type="EMBL" id="PWA24135.1"/>
    </source>
</evidence>
<dbReference type="InterPro" id="IPR012548">
    <property type="entry name" value="MATCAP"/>
</dbReference>
<organism evidence="5 6">
    <name type="scientific">Gambusia affinis</name>
    <name type="common">Western mosquitofish</name>
    <name type="synonym">Heterandria affinis</name>
    <dbReference type="NCBI Taxonomy" id="33528"/>
    <lineage>
        <taxon>Eukaryota</taxon>
        <taxon>Metazoa</taxon>
        <taxon>Chordata</taxon>
        <taxon>Craniata</taxon>
        <taxon>Vertebrata</taxon>
        <taxon>Euteleostomi</taxon>
        <taxon>Actinopterygii</taxon>
        <taxon>Neopterygii</taxon>
        <taxon>Teleostei</taxon>
        <taxon>Neoteleostei</taxon>
        <taxon>Acanthomorphata</taxon>
        <taxon>Ovalentaria</taxon>
        <taxon>Atherinomorphae</taxon>
        <taxon>Cyprinodontiformes</taxon>
        <taxon>Poeciliidae</taxon>
        <taxon>Poeciliinae</taxon>
        <taxon>Gambusia</taxon>
    </lineage>
</organism>
<dbReference type="EMBL" id="NHOQ01001491">
    <property type="protein sequence ID" value="PWA24135.1"/>
    <property type="molecule type" value="Genomic_DNA"/>
</dbReference>
<dbReference type="Pfam" id="PF08014">
    <property type="entry name" value="MATCAP"/>
    <property type="match status" value="1"/>
</dbReference>
<dbReference type="PANTHER" id="PTHR31817:SF3">
    <property type="entry name" value="TYROSINE CARBOXYPEPTIDASE MATCAP2-RELATED"/>
    <property type="match status" value="1"/>
</dbReference>
<name>A0A315VKV6_GAMAF</name>
<evidence type="ECO:0008006" key="7">
    <source>
        <dbReference type="Google" id="ProtNLM"/>
    </source>
</evidence>
<protein>
    <recommendedName>
        <fullName evidence="7">KIAA0895</fullName>
    </recommendedName>
</protein>
<evidence type="ECO:0000313" key="6">
    <source>
        <dbReference type="Proteomes" id="UP000250572"/>
    </source>
</evidence>
<sequence>MNTDGRWWTTLATTRGVSKFSGGDSPYKTAVLLLTKKPLSSTLEQPTSHCIWRWMWPSRGHRNGTCKTGTSPDFSQLRKDTWLEVRKLVFPDGGQSQSVRPDQHKATETISGTDRANLVGKVSVSPLRPRRSSSAFKASLFSAKKVRGRMKVRDSFERTKINPFGFQLRTFILCFALKRLAALGSSALLETSSFLTITCFTAGSLWSSSEESLRTTVVLWNFPGLQLLSGVLLFTRKELAGVDVWRQQGETVSTSHQLMASESCSIILTMSLLSGLFTTAATVSARGVSRDMEEIFKASSSSSSSSSCSSLSSRTPSNSLLIIAELLEWSTFISLSLTTSSSLSFSPGWLTPLMGLEVETGGVIFPFWNRLRIWASSDSRSCKQIWTPDEFDSPGPPAETGSWWPSEADMVALSWRAGLRGLAVWPGDLGNSWVFSGLLGADVASEDVALCGLGSLWRHEGAATWLLLQADLLAAAAELLMAAVCLELAAAAATLPAGLGTEPDPGFPLGMWAWPRSSSQDPMVAARLANRPLRPTGASEEGRLAGGWTSTTLFDKVVGVLSGTVSEESGEEAASTSSAAPAFAGVTSCQQQREPGLPPGPVCSCAGQNQGALLVLHLCLEGRVELCSREEDKRKLAGPTGGFLSVRGSGGTGPPARVTTGTWFSSSSANWFSSEHLRLDGEGLEDIFWTRDKEVKEPLSLPSGRQQSSRWGWLLCSGLYCTDPEQKKTHPSVSDYRAVALTFNHMKCWFLGYFSAAHSDGSESQLSCEEMVVMRQLEPVKLLLVSQCAADVIRPNAACSLWLYPNQQLHWPEVDLSKKSIFNSADRVVSPTQVCYANIPSPVLEDLLLQAEEEEKKQKEKEFQCRRPKSSMKSGERNRVILTQKQTRSPDGGEKPVQTNCVHSDSKCNLLKPTLSLTVVGCKMGLTPRTDSLFRKTPRLNAYRRPLSSPYNISASREAENTKKLCIFTAIKPCNVDREKEKFFQSDFNYNPQFEYSNPVSPGFLARYNHASDHFLAQAVNIMELALKRYGSYEMFEQITGGNLLPRNRIWINVKRYMEKEGCVGEIVVHVTDDLLSRASMTMVNGQPTMTINTSSAREHWLEGMLRHEIGTHYFRGLNNCQQPWGNNTGRRKYNLKPLNPTEEGLASIHSVLFRKDPTLWRAALLYYTVYQARYTSFTQLFRNLGRFVQDPHTRWDYCVRAKRGQTNTALPGCFSKDQVYLEGVLQILRYRDKIDFPMLMALGKVSFEDVDRLIPLAQMEKIRIPHFMQDQEKYAEQLRKIMVVNQLTDEELKTLI</sequence>
<evidence type="ECO:0000256" key="3">
    <source>
        <dbReference type="ARBA" id="ARBA00022801"/>
    </source>
</evidence>
<keyword evidence="3" id="KW-0378">Hydrolase</keyword>
<dbReference type="GO" id="GO:0008237">
    <property type="term" value="F:metallopeptidase activity"/>
    <property type="evidence" value="ECO:0007669"/>
    <property type="project" value="UniProtKB-KW"/>
</dbReference>
<dbReference type="SMART" id="SM01154">
    <property type="entry name" value="DUF1704"/>
    <property type="match status" value="1"/>
</dbReference>
<dbReference type="Proteomes" id="UP000250572">
    <property type="component" value="Unassembled WGS sequence"/>
</dbReference>
<evidence type="ECO:0000256" key="2">
    <source>
        <dbReference type="ARBA" id="ARBA00022670"/>
    </source>
</evidence>
<proteinExistence type="predicted"/>
<comment type="caution">
    <text evidence="5">The sequence shown here is derived from an EMBL/GenBank/DDBJ whole genome shotgun (WGS) entry which is preliminary data.</text>
</comment>